<dbReference type="RefSeq" id="WP_265417099.1">
    <property type="nucleotide sequence ID" value="NZ_CP093443.1"/>
</dbReference>
<keyword evidence="7 9" id="KW-0234">DNA repair</keyword>
<dbReference type="SMART" id="SM00481">
    <property type="entry name" value="POLIIIAc"/>
    <property type="match status" value="1"/>
</dbReference>
<keyword evidence="6 9" id="KW-0239">DNA-directed DNA polymerase</keyword>
<dbReference type="SUPFAM" id="SSF89550">
    <property type="entry name" value="PHP domain-like"/>
    <property type="match status" value="1"/>
</dbReference>
<keyword evidence="3 9" id="KW-0548">Nucleotidyltransferase</keyword>
<evidence type="ECO:0000256" key="10">
    <source>
        <dbReference type="SAM" id="MobiDB-lite"/>
    </source>
</evidence>
<evidence type="ECO:0000256" key="1">
    <source>
        <dbReference type="ARBA" id="ARBA00022490"/>
    </source>
</evidence>
<dbReference type="Pfam" id="PF14579">
    <property type="entry name" value="HHH_6"/>
    <property type="match status" value="1"/>
</dbReference>
<name>A0ABY5SN09_9MICO</name>
<evidence type="ECO:0000256" key="9">
    <source>
        <dbReference type="HAMAP-Rule" id="MF_01902"/>
    </source>
</evidence>
<dbReference type="PANTHER" id="PTHR32294">
    <property type="entry name" value="DNA POLYMERASE III SUBUNIT ALPHA"/>
    <property type="match status" value="1"/>
</dbReference>
<evidence type="ECO:0000313" key="12">
    <source>
        <dbReference type="EMBL" id="UVI34416.1"/>
    </source>
</evidence>
<dbReference type="CDD" id="cd04485">
    <property type="entry name" value="DnaE_OBF"/>
    <property type="match status" value="1"/>
</dbReference>
<evidence type="ECO:0000256" key="8">
    <source>
        <dbReference type="ARBA" id="ARBA00049244"/>
    </source>
</evidence>
<dbReference type="InterPro" id="IPR016195">
    <property type="entry name" value="Pol/histidinol_Pase-like"/>
</dbReference>
<dbReference type="InterPro" id="IPR023073">
    <property type="entry name" value="DnaE2"/>
</dbReference>
<sequence>MGFSNPRTPWSKLARRLEGKGEVDRPAVDKHADGSDAPAFSRPDRYQVSVGPGGSDGPGRYQAPATDGIGQEPGHGPTLLRTTVEWAELHVHSQFSFLDGASEPEELVTAGAAAGLTSLALTDHNGLYGAVRFAHAAAEAGLPTVFGSELSIGLAEKIPGQTDPDATHLLVLARSVDGYHELSQAITEANLRGEKNRPVFDIAELAAMDGDWMILTGCRKGPLRRALGDDDGGLGALRELIALFGTDRVAVELSRDGTPDDDERLRHLGDLAKRTHLPIVASNAVHFATRAGWKSAQVRASVRARLSLDELTGWLPATASARIHTGEEMAARFPREALENAVRIGRECSFVLSSARPDLPKAPMPDDSDGEAYLRGLVAERGRHRYGTRAENPRAWEQLDREMDMIAQLGFCGYFLIVFDITEFCRHMGIFCQGRGSAANSAVCFVLGITAVDAVKHGLLFDRFLSPDRKGYPDIDIDIESGRREEVIQYVYDHFGRDRAAQVANVITYRAKSAIRDAAFSLGYAPGQQDAFSKASNRWSSLPDAADSPVPAPVLRIAGDLLGSPRHLGIHSGGMILADRAIGEVVPIEKATMGHRTVVQWDKDDCAAMELVKFDLLGLGMLTALHEMVGLVHRHTGVLIDRAEIDDTDEAVYEMLCRADAVGVFQVESRAQLATLPRLRPETFYDLAVQVALIRPGPIQGGSVHPYIRRRQGLDTVEYLHPLLEKSLSKTCGVPLFQEQLMQMAIDVGGFTGADADRLRQAMGSRRSEKRMAELAEKFRAGARERGVDDDTAEAIFATIAAFANYGFPESHAISFANLVYQSAWFKYHHHAAFTAGLLRSQPMGFYSPQSLIADARRHGVKILPVDIRYSQAATDLERVGAEETTTSAGDGGEGATTSAGDGEGTTASVGDGEATTASAGELGIRLGLDTVAHVGTFAEVIVSERESAAFTSVADLAERTGIGKQALESLATAGALAGFDLDRRQALWLAGGVAGAHPGLLPGTASVDSAPTLPAMDAFDVTLAELFSTGITVDGYPTQMMREQLTARGYSSTADAARAADGTRMTVAAIVTHRQRPATASGITFINLEDEFGMLNVVATAGLMKRFRTVATSRNALVVTGLIQRGGDVVSLYAHKLIPLEVQLPTKARNFR</sequence>
<dbReference type="Pfam" id="PF17657">
    <property type="entry name" value="DNA_pol3_finger"/>
    <property type="match status" value="1"/>
</dbReference>
<evidence type="ECO:0000256" key="6">
    <source>
        <dbReference type="ARBA" id="ARBA00022932"/>
    </source>
</evidence>
<evidence type="ECO:0000256" key="5">
    <source>
        <dbReference type="ARBA" id="ARBA00022763"/>
    </source>
</evidence>
<keyword evidence="2 9" id="KW-0808">Transferase</keyword>
<keyword evidence="13" id="KW-1185">Reference proteome</keyword>
<feature type="domain" description="Polymerase/histidinol phosphatase N-terminal" evidence="11">
    <location>
        <begin position="87"/>
        <end position="154"/>
    </location>
</feature>
<keyword evidence="1 9" id="KW-0963">Cytoplasm</keyword>
<feature type="compositionally biased region" description="Basic and acidic residues" evidence="10">
    <location>
        <begin position="15"/>
        <end position="34"/>
    </location>
</feature>
<comment type="subcellular location">
    <subcellularLocation>
        <location evidence="9">Cytoplasm</location>
    </subcellularLocation>
</comment>
<accession>A0ABY5SN09</accession>
<protein>
    <recommendedName>
        <fullName evidence="9">Error-prone DNA polymerase</fullName>
        <ecNumber evidence="9">2.7.7.7</ecNumber>
    </recommendedName>
</protein>
<dbReference type="Proteomes" id="UP001064879">
    <property type="component" value="Chromosome"/>
</dbReference>
<dbReference type="PANTHER" id="PTHR32294:SF4">
    <property type="entry name" value="ERROR-PRONE DNA POLYMERASE"/>
    <property type="match status" value="1"/>
</dbReference>
<proteinExistence type="inferred from homology"/>
<dbReference type="Pfam" id="PF02811">
    <property type="entry name" value="PHP"/>
    <property type="match status" value="1"/>
</dbReference>
<dbReference type="Pfam" id="PF07733">
    <property type="entry name" value="DNA_pol3_alpha"/>
    <property type="match status" value="1"/>
</dbReference>
<dbReference type="InterPro" id="IPR040982">
    <property type="entry name" value="DNA_pol3_finger"/>
</dbReference>
<feature type="region of interest" description="Disordered" evidence="10">
    <location>
        <begin position="1"/>
        <end position="76"/>
    </location>
</feature>
<evidence type="ECO:0000256" key="4">
    <source>
        <dbReference type="ARBA" id="ARBA00022705"/>
    </source>
</evidence>
<comment type="function">
    <text evidence="9">DNA polymerase involved in damage-induced mutagenesis and translesion synthesis (TLS). It is not the major replicative DNA polymerase.</text>
</comment>
<dbReference type="InterPro" id="IPR029460">
    <property type="entry name" value="DNAPol_HHH"/>
</dbReference>
<dbReference type="NCBIfam" id="NF004225">
    <property type="entry name" value="PRK05672.1"/>
    <property type="match status" value="1"/>
</dbReference>
<evidence type="ECO:0000313" key="13">
    <source>
        <dbReference type="Proteomes" id="UP001064879"/>
    </source>
</evidence>
<dbReference type="Gene3D" id="3.20.20.140">
    <property type="entry name" value="Metal-dependent hydrolases"/>
    <property type="match status" value="1"/>
</dbReference>
<dbReference type="EC" id="2.7.7.7" evidence="9"/>
<comment type="catalytic activity">
    <reaction evidence="8 9">
        <text>DNA(n) + a 2'-deoxyribonucleoside 5'-triphosphate = DNA(n+1) + diphosphate</text>
        <dbReference type="Rhea" id="RHEA:22508"/>
        <dbReference type="Rhea" id="RHEA-COMP:17339"/>
        <dbReference type="Rhea" id="RHEA-COMP:17340"/>
        <dbReference type="ChEBI" id="CHEBI:33019"/>
        <dbReference type="ChEBI" id="CHEBI:61560"/>
        <dbReference type="ChEBI" id="CHEBI:173112"/>
        <dbReference type="EC" id="2.7.7.7"/>
    </reaction>
</comment>
<comment type="similarity">
    <text evidence="9">Belongs to the DNA polymerase type-C family. DnaE2 subfamily.</text>
</comment>
<keyword evidence="4 9" id="KW-0235">DNA replication</keyword>
<organism evidence="12 13">
    <name type="scientific">Brevibacterium spongiae</name>
    <dbReference type="NCBI Taxonomy" id="2909672"/>
    <lineage>
        <taxon>Bacteria</taxon>
        <taxon>Bacillati</taxon>
        <taxon>Actinomycetota</taxon>
        <taxon>Actinomycetes</taxon>
        <taxon>Micrococcales</taxon>
        <taxon>Brevibacteriaceae</taxon>
        <taxon>Brevibacterium</taxon>
    </lineage>
</organism>
<dbReference type="InterPro" id="IPR004805">
    <property type="entry name" value="DnaE2/DnaE/PolC"/>
</dbReference>
<reference evidence="12" key="1">
    <citation type="submission" date="2022-03" db="EMBL/GenBank/DDBJ databases">
        <title>Brevibacterium spongiae sp. nov., isolated from marine sponge.</title>
        <authorList>
            <person name="Li Z."/>
            <person name="Zhang M."/>
        </authorList>
    </citation>
    <scope>NUCLEOTIDE SEQUENCE</scope>
    <source>
        <strain evidence="12">WHS-Z9</strain>
    </source>
</reference>
<feature type="region of interest" description="Disordered" evidence="10">
    <location>
        <begin position="879"/>
        <end position="914"/>
    </location>
</feature>
<dbReference type="InterPro" id="IPR004013">
    <property type="entry name" value="PHP_dom"/>
</dbReference>
<dbReference type="HAMAP" id="MF_01902">
    <property type="entry name" value="DNApol_error_prone"/>
    <property type="match status" value="1"/>
</dbReference>
<keyword evidence="5 9" id="KW-0227">DNA damage</keyword>
<dbReference type="Gene3D" id="1.10.150.870">
    <property type="match status" value="1"/>
</dbReference>
<evidence type="ECO:0000256" key="2">
    <source>
        <dbReference type="ARBA" id="ARBA00022679"/>
    </source>
</evidence>
<evidence type="ECO:0000259" key="11">
    <source>
        <dbReference type="SMART" id="SM00481"/>
    </source>
</evidence>
<dbReference type="GO" id="GO:0003887">
    <property type="term" value="F:DNA-directed DNA polymerase activity"/>
    <property type="evidence" value="ECO:0007669"/>
    <property type="project" value="UniProtKB-EC"/>
</dbReference>
<dbReference type="NCBIfam" id="TIGR00594">
    <property type="entry name" value="polc"/>
    <property type="match status" value="1"/>
</dbReference>
<dbReference type="InterPro" id="IPR011708">
    <property type="entry name" value="DNA_pol3_alpha_NTPase_dom"/>
</dbReference>
<dbReference type="EMBL" id="CP093443">
    <property type="protein sequence ID" value="UVI34416.1"/>
    <property type="molecule type" value="Genomic_DNA"/>
</dbReference>
<gene>
    <name evidence="9" type="primary">dnaE2</name>
    <name evidence="12" type="ORF">L1F31_09675</name>
</gene>
<dbReference type="InterPro" id="IPR003141">
    <property type="entry name" value="Pol/His_phosphatase_N"/>
</dbReference>
<evidence type="ECO:0000256" key="7">
    <source>
        <dbReference type="ARBA" id="ARBA00023204"/>
    </source>
</evidence>
<evidence type="ECO:0000256" key="3">
    <source>
        <dbReference type="ARBA" id="ARBA00022695"/>
    </source>
</evidence>